<dbReference type="Gene3D" id="2.60.120.10">
    <property type="entry name" value="Jelly Rolls"/>
    <property type="match status" value="1"/>
</dbReference>
<gene>
    <name evidence="2" type="ORF">ENV54_01385</name>
</gene>
<dbReference type="InterPro" id="IPR014710">
    <property type="entry name" value="RmlC-like_jellyroll"/>
</dbReference>
<evidence type="ECO:0000313" key="2">
    <source>
        <dbReference type="EMBL" id="HGH59931.1"/>
    </source>
</evidence>
<dbReference type="Pfam" id="PF14667">
    <property type="entry name" value="Polysacc_synt_C"/>
    <property type="match status" value="1"/>
</dbReference>
<dbReference type="InterPro" id="IPR011051">
    <property type="entry name" value="RmlC_Cupin_sf"/>
</dbReference>
<organism evidence="2">
    <name type="scientific">Desulfomonile tiedjei</name>
    <dbReference type="NCBI Taxonomy" id="2358"/>
    <lineage>
        <taxon>Bacteria</taxon>
        <taxon>Pseudomonadati</taxon>
        <taxon>Thermodesulfobacteriota</taxon>
        <taxon>Desulfomonilia</taxon>
        <taxon>Desulfomonilales</taxon>
        <taxon>Desulfomonilaceae</taxon>
        <taxon>Desulfomonile</taxon>
    </lineage>
</organism>
<feature type="domain" description="Capsular polysaccharide assembling protein CapF C-terminal" evidence="1">
    <location>
        <begin position="13"/>
        <end position="118"/>
    </location>
</feature>
<accession>A0A7C4ES82</accession>
<evidence type="ECO:0000259" key="1">
    <source>
        <dbReference type="Pfam" id="PF14667"/>
    </source>
</evidence>
<reference evidence="2" key="1">
    <citation type="journal article" date="2020" name="mSystems">
        <title>Genome- and Community-Level Interaction Insights into Carbon Utilization and Element Cycling Functions of Hydrothermarchaeota in Hydrothermal Sediment.</title>
        <authorList>
            <person name="Zhou Z."/>
            <person name="Liu Y."/>
            <person name="Xu W."/>
            <person name="Pan J."/>
            <person name="Luo Z.H."/>
            <person name="Li M."/>
        </authorList>
    </citation>
    <scope>NUCLEOTIDE SEQUENCE [LARGE SCALE GENOMIC DNA]</scope>
    <source>
        <strain evidence="2">SpSt-769</strain>
    </source>
</reference>
<dbReference type="SUPFAM" id="SSF51182">
    <property type="entry name" value="RmlC-like cupins"/>
    <property type="match status" value="1"/>
</dbReference>
<dbReference type="AlphaFoldDB" id="A0A7C4ES82"/>
<protein>
    <recommendedName>
        <fullName evidence="1">Capsular polysaccharide assembling protein CapF C-terminal domain-containing protein</fullName>
    </recommendedName>
</protein>
<dbReference type="InterPro" id="IPR029303">
    <property type="entry name" value="CapF_C"/>
</dbReference>
<sequence length="122" mass="14222">MSHQVLEPEYERNDERGLFQEIVSAGPWESLIRGEMRKGAVIGNHYHKITKIFFFLVKGMVRIRTVHVQTGMRDEFIVKGNQGTLLIPYESHAIEFLEDSEIVMLKTHRYDPDAPDTFEYPV</sequence>
<dbReference type="EMBL" id="DTGT01000044">
    <property type="protein sequence ID" value="HGH59931.1"/>
    <property type="molecule type" value="Genomic_DNA"/>
</dbReference>
<name>A0A7C4ES82_9BACT</name>
<proteinExistence type="predicted"/>
<comment type="caution">
    <text evidence="2">The sequence shown here is derived from an EMBL/GenBank/DDBJ whole genome shotgun (WGS) entry which is preliminary data.</text>
</comment>